<evidence type="ECO:0000313" key="1">
    <source>
        <dbReference type="EMBL" id="RDV25217.1"/>
    </source>
</evidence>
<accession>A0A3D8M653</accession>
<dbReference type="RefSeq" id="WP_115593549.1">
    <property type="nucleotide sequence ID" value="NZ_QRHA01000007.1"/>
</dbReference>
<reference evidence="2" key="1">
    <citation type="submission" date="2018-08" db="EMBL/GenBank/DDBJ databases">
        <authorList>
            <person name="Zhang J."/>
            <person name="Du Z.-J."/>
        </authorList>
    </citation>
    <scope>NUCLEOTIDE SEQUENCE [LARGE SCALE GENOMIC DNA]</scope>
    <source>
        <strain evidence="2">KCTC 52655</strain>
    </source>
</reference>
<dbReference type="Gene3D" id="1.10.3680.10">
    <property type="entry name" value="TerB-like"/>
    <property type="match status" value="1"/>
</dbReference>
<name>A0A3D8M653_9ALTE</name>
<dbReference type="OrthoDB" id="6334294at2"/>
<comment type="caution">
    <text evidence="1">The sequence shown here is derived from an EMBL/GenBank/DDBJ whole genome shotgun (WGS) entry which is preliminary data.</text>
</comment>
<evidence type="ECO:0000313" key="2">
    <source>
        <dbReference type="Proteomes" id="UP000256561"/>
    </source>
</evidence>
<dbReference type="EMBL" id="QRHA01000007">
    <property type="protein sequence ID" value="RDV25217.1"/>
    <property type="molecule type" value="Genomic_DNA"/>
</dbReference>
<protein>
    <submittedName>
        <fullName evidence="1">TerB family tellurite resistance protein</fullName>
    </submittedName>
</protein>
<organism evidence="1 2">
    <name type="scientific">Alteromonas aestuariivivens</name>
    <dbReference type="NCBI Taxonomy" id="1938339"/>
    <lineage>
        <taxon>Bacteria</taxon>
        <taxon>Pseudomonadati</taxon>
        <taxon>Pseudomonadota</taxon>
        <taxon>Gammaproteobacteria</taxon>
        <taxon>Alteromonadales</taxon>
        <taxon>Alteromonadaceae</taxon>
        <taxon>Alteromonas/Salinimonas group</taxon>
        <taxon>Alteromonas</taxon>
    </lineage>
</organism>
<dbReference type="SUPFAM" id="SSF158682">
    <property type="entry name" value="TerB-like"/>
    <property type="match status" value="1"/>
</dbReference>
<gene>
    <name evidence="1" type="ORF">DXV75_11460</name>
</gene>
<dbReference type="Proteomes" id="UP000256561">
    <property type="component" value="Unassembled WGS sequence"/>
</dbReference>
<dbReference type="InterPro" id="IPR029024">
    <property type="entry name" value="TerB-like"/>
</dbReference>
<dbReference type="AlphaFoldDB" id="A0A3D8M653"/>
<dbReference type="CDD" id="cd07177">
    <property type="entry name" value="terB_like"/>
    <property type="match status" value="1"/>
</dbReference>
<sequence length="136" mass="15110">MQLSSEQAFNQALIKLSVLLYQVDGKVTLSEQEYIDDVIEHLNWQSPICQSAFLNDAIYRTRQALDTGEAKDFIRSLQQDLLFDAGKALEVAMAITGVDGERSESETELLSLLTHKILAKGLVRPVQTADVPSVMN</sequence>
<keyword evidence="2" id="KW-1185">Reference proteome</keyword>
<proteinExistence type="predicted"/>